<dbReference type="Proteomes" id="UP000287336">
    <property type="component" value="Unassembled WGS sequence"/>
</dbReference>
<evidence type="ECO:0000313" key="2">
    <source>
        <dbReference type="EMBL" id="RUR32740.1"/>
    </source>
</evidence>
<evidence type="ECO:0000256" key="1">
    <source>
        <dbReference type="SAM" id="MobiDB-lite"/>
    </source>
</evidence>
<proteinExistence type="predicted"/>
<dbReference type="RefSeq" id="WP_126944857.1">
    <property type="nucleotide sequence ID" value="NZ_RZHG01000009.1"/>
</dbReference>
<keyword evidence="3" id="KW-1185">Reference proteome</keyword>
<evidence type="ECO:0000313" key="3">
    <source>
        <dbReference type="Proteomes" id="UP000287336"/>
    </source>
</evidence>
<dbReference type="EMBL" id="RZHG01000009">
    <property type="protein sequence ID" value="RUR32740.1"/>
    <property type="molecule type" value="Genomic_DNA"/>
</dbReference>
<feature type="compositionally biased region" description="Basic and acidic residues" evidence="1">
    <location>
        <begin position="143"/>
        <end position="166"/>
    </location>
</feature>
<reference evidence="2 3" key="1">
    <citation type="submission" date="2018-12" db="EMBL/GenBank/DDBJ databases">
        <title>three novel Halomonas strain isolated from plants.</title>
        <authorList>
            <person name="Sun C."/>
        </authorList>
    </citation>
    <scope>NUCLEOTIDE SEQUENCE [LARGE SCALE GENOMIC DNA]</scope>
    <source>
        <strain evidence="2 3">DSM 19434</strain>
    </source>
</reference>
<gene>
    <name evidence="2" type="ORF">ELY33_05000</name>
</gene>
<protein>
    <recommendedName>
        <fullName evidence="4">DNA-binding protein</fullName>
    </recommendedName>
</protein>
<accession>A0A433KSU2</accession>
<evidence type="ECO:0008006" key="4">
    <source>
        <dbReference type="Google" id="ProtNLM"/>
    </source>
</evidence>
<organism evidence="2 3">
    <name type="scientific">Vreelandella andesensis</name>
    <dbReference type="NCBI Taxonomy" id="447567"/>
    <lineage>
        <taxon>Bacteria</taxon>
        <taxon>Pseudomonadati</taxon>
        <taxon>Pseudomonadota</taxon>
        <taxon>Gammaproteobacteria</taxon>
        <taxon>Oceanospirillales</taxon>
        <taxon>Halomonadaceae</taxon>
        <taxon>Vreelandella</taxon>
    </lineage>
</organism>
<feature type="region of interest" description="Disordered" evidence="1">
    <location>
        <begin position="109"/>
        <end position="166"/>
    </location>
</feature>
<name>A0A433KSU2_9GAMM</name>
<dbReference type="AlphaFoldDB" id="A0A433KSU2"/>
<sequence>MRLTISAAARLYGIHRATLHRHIKAGRLSYVFQPDGSRALDLSELIRCYGEPLNQPECVRQDATGDATPHATGNATPHDSQLLDEMRKQTAVIERMAERIERLEAALLRLPAPAEPTPPADTHETEPTTETAQSVPLQVPADSETRRQPPKDFSDLLARFETRTRH</sequence>
<comment type="caution">
    <text evidence="2">The sequence shown here is derived from an EMBL/GenBank/DDBJ whole genome shotgun (WGS) entry which is preliminary data.</text>
</comment>
<dbReference type="OrthoDB" id="6684398at2"/>
<feature type="region of interest" description="Disordered" evidence="1">
    <location>
        <begin position="60"/>
        <end position="79"/>
    </location>
</feature>